<sequence length="62" mass="7027">MENVVDLLKFSKGFLARYAVSRLVSMDYQVRLGIMAAGSFGLPQFRQRVFLWETSALPLTNS</sequence>
<dbReference type="PANTHER" id="PTHR10629">
    <property type="entry name" value="CYTOSINE-SPECIFIC METHYLTRANSFERASE"/>
    <property type="match status" value="1"/>
</dbReference>
<evidence type="ECO:0000256" key="4">
    <source>
        <dbReference type="ARBA" id="ARBA00022691"/>
    </source>
</evidence>
<gene>
    <name evidence="5" type="ORF">MKW94_022429</name>
</gene>
<dbReference type="GO" id="GO:0044027">
    <property type="term" value="P:negative regulation of gene expression via chromosomal CpG island methylation"/>
    <property type="evidence" value="ECO:0007669"/>
    <property type="project" value="TreeGrafter"/>
</dbReference>
<dbReference type="InterPro" id="IPR029063">
    <property type="entry name" value="SAM-dependent_MTases_sf"/>
</dbReference>
<dbReference type="GO" id="GO:0005634">
    <property type="term" value="C:nucleus"/>
    <property type="evidence" value="ECO:0007669"/>
    <property type="project" value="TreeGrafter"/>
</dbReference>
<dbReference type="Pfam" id="PF00145">
    <property type="entry name" value="DNA_methylase"/>
    <property type="match status" value="1"/>
</dbReference>
<dbReference type="AlphaFoldDB" id="A0AA41V3B3"/>
<dbReference type="SUPFAM" id="SSF53335">
    <property type="entry name" value="S-adenosyl-L-methionine-dependent methyltransferases"/>
    <property type="match status" value="1"/>
</dbReference>
<evidence type="ECO:0000256" key="2">
    <source>
        <dbReference type="ARBA" id="ARBA00022603"/>
    </source>
</evidence>
<evidence type="ECO:0000313" key="6">
    <source>
        <dbReference type="Proteomes" id="UP001177140"/>
    </source>
</evidence>
<proteinExistence type="predicted"/>
<evidence type="ECO:0000256" key="3">
    <source>
        <dbReference type="ARBA" id="ARBA00022679"/>
    </source>
</evidence>
<dbReference type="Proteomes" id="UP001177140">
    <property type="component" value="Unassembled WGS sequence"/>
</dbReference>
<accession>A0AA41V3B3</accession>
<dbReference type="GO" id="GO:0003886">
    <property type="term" value="F:DNA (cytosine-5-)-methyltransferase activity"/>
    <property type="evidence" value="ECO:0007669"/>
    <property type="project" value="UniProtKB-EC"/>
</dbReference>
<dbReference type="Gene3D" id="3.40.50.150">
    <property type="entry name" value="Vaccinia Virus protein VP39"/>
    <property type="match status" value="1"/>
</dbReference>
<protein>
    <recommendedName>
        <fullName evidence="1">DNA (cytosine-5-)-methyltransferase</fullName>
        <ecNumber evidence="1">2.1.1.37</ecNumber>
    </recommendedName>
</protein>
<keyword evidence="3" id="KW-0808">Transferase</keyword>
<keyword evidence="4" id="KW-0949">S-adenosyl-L-methionine</keyword>
<keyword evidence="2" id="KW-0489">Methyltransferase</keyword>
<dbReference type="InterPro" id="IPR001525">
    <property type="entry name" value="C5_MeTfrase"/>
</dbReference>
<dbReference type="PANTHER" id="PTHR10629:SF42">
    <property type="entry name" value="DNA (CYTOSINE-5)-METHYLTRANSFERASE CMT1-RELATED"/>
    <property type="match status" value="1"/>
</dbReference>
<name>A0AA41V3B3_PAPNU</name>
<evidence type="ECO:0000313" key="5">
    <source>
        <dbReference type="EMBL" id="MCL7023298.1"/>
    </source>
</evidence>
<dbReference type="GO" id="GO:0003677">
    <property type="term" value="F:DNA binding"/>
    <property type="evidence" value="ECO:0007669"/>
    <property type="project" value="TreeGrafter"/>
</dbReference>
<dbReference type="InterPro" id="IPR050390">
    <property type="entry name" value="C5-Methyltransferase"/>
</dbReference>
<keyword evidence="6" id="KW-1185">Reference proteome</keyword>
<reference evidence="5" key="1">
    <citation type="submission" date="2022-03" db="EMBL/GenBank/DDBJ databases">
        <title>A functionally conserved STORR gene fusion in Papaver species that diverged 16.8 million years ago.</title>
        <authorList>
            <person name="Catania T."/>
        </authorList>
    </citation>
    <scope>NUCLEOTIDE SEQUENCE</scope>
    <source>
        <strain evidence="5">S-191538</strain>
    </source>
</reference>
<comment type="caution">
    <text evidence="5">The sequence shown here is derived from an EMBL/GenBank/DDBJ whole genome shotgun (WGS) entry which is preliminary data.</text>
</comment>
<dbReference type="GO" id="GO:0032259">
    <property type="term" value="P:methylation"/>
    <property type="evidence" value="ECO:0007669"/>
    <property type="project" value="UniProtKB-KW"/>
</dbReference>
<evidence type="ECO:0000256" key="1">
    <source>
        <dbReference type="ARBA" id="ARBA00011975"/>
    </source>
</evidence>
<dbReference type="EMBL" id="JAJJMA010020727">
    <property type="protein sequence ID" value="MCL7023298.1"/>
    <property type="molecule type" value="Genomic_DNA"/>
</dbReference>
<organism evidence="5 6">
    <name type="scientific">Papaver nudicaule</name>
    <name type="common">Iceland poppy</name>
    <dbReference type="NCBI Taxonomy" id="74823"/>
    <lineage>
        <taxon>Eukaryota</taxon>
        <taxon>Viridiplantae</taxon>
        <taxon>Streptophyta</taxon>
        <taxon>Embryophyta</taxon>
        <taxon>Tracheophyta</taxon>
        <taxon>Spermatophyta</taxon>
        <taxon>Magnoliopsida</taxon>
        <taxon>Ranunculales</taxon>
        <taxon>Papaveraceae</taxon>
        <taxon>Papaveroideae</taxon>
        <taxon>Papaver</taxon>
    </lineage>
</organism>
<dbReference type="EC" id="2.1.1.37" evidence="1"/>